<dbReference type="SUPFAM" id="SSF82784">
    <property type="entry name" value="OsmC-like"/>
    <property type="match status" value="1"/>
</dbReference>
<dbReference type="PANTHER" id="PTHR39624:SF2">
    <property type="entry name" value="OSMC-LIKE PROTEIN"/>
    <property type="match status" value="1"/>
</dbReference>
<dbReference type="InterPro" id="IPR015946">
    <property type="entry name" value="KH_dom-like_a/b"/>
</dbReference>
<dbReference type="InterPro" id="IPR036102">
    <property type="entry name" value="OsmC/Ohrsf"/>
</dbReference>
<dbReference type="EMBL" id="JAGIOO010000001">
    <property type="protein sequence ID" value="MBP2471208.1"/>
    <property type="molecule type" value="Genomic_DNA"/>
</dbReference>
<dbReference type="Pfam" id="PF02566">
    <property type="entry name" value="OsmC"/>
    <property type="match status" value="1"/>
</dbReference>
<dbReference type="InterPro" id="IPR003718">
    <property type="entry name" value="OsmC/Ohr_fam"/>
</dbReference>
<evidence type="ECO:0000313" key="2">
    <source>
        <dbReference type="Proteomes" id="UP001519363"/>
    </source>
</evidence>
<dbReference type="RefSeq" id="WP_245372654.1">
    <property type="nucleotide sequence ID" value="NZ_JAGIOO010000001.1"/>
</dbReference>
<dbReference type="PANTHER" id="PTHR39624">
    <property type="entry name" value="PROTEIN INVOLVED IN RIMO-MEDIATED BETA-METHYLTHIOLATION OF RIBOSOMAL PROTEIN S12 YCAO"/>
    <property type="match status" value="1"/>
</dbReference>
<proteinExistence type="predicted"/>
<evidence type="ECO:0000313" key="1">
    <source>
        <dbReference type="EMBL" id="MBP2471208.1"/>
    </source>
</evidence>
<comment type="caution">
    <text evidence="1">The sequence shown here is derived from an EMBL/GenBank/DDBJ whole genome shotgun (WGS) entry which is preliminary data.</text>
</comment>
<name>A0ABS5A3W2_9PSEU</name>
<reference evidence="1 2" key="1">
    <citation type="submission" date="2021-03" db="EMBL/GenBank/DDBJ databases">
        <title>Sequencing the genomes of 1000 actinobacteria strains.</title>
        <authorList>
            <person name="Klenk H.-P."/>
        </authorList>
    </citation>
    <scope>NUCLEOTIDE SEQUENCE [LARGE SCALE GENOMIC DNA]</scope>
    <source>
        <strain evidence="1 2">DSM 44580</strain>
    </source>
</reference>
<keyword evidence="2" id="KW-1185">Reference proteome</keyword>
<dbReference type="SUPFAM" id="SSF53474">
    <property type="entry name" value="alpha/beta-Hydrolases"/>
    <property type="match status" value="1"/>
</dbReference>
<organism evidence="1 2">
    <name type="scientific">Crossiella equi</name>
    <dbReference type="NCBI Taxonomy" id="130796"/>
    <lineage>
        <taxon>Bacteria</taxon>
        <taxon>Bacillati</taxon>
        <taxon>Actinomycetota</taxon>
        <taxon>Actinomycetes</taxon>
        <taxon>Pseudonocardiales</taxon>
        <taxon>Pseudonocardiaceae</taxon>
        <taxon>Crossiella</taxon>
    </lineage>
</organism>
<protein>
    <submittedName>
        <fullName evidence="1">Redox protein</fullName>
    </submittedName>
</protein>
<accession>A0ABS5A3W2</accession>
<dbReference type="Gene3D" id="3.30.300.20">
    <property type="match status" value="1"/>
</dbReference>
<sequence>MRALFAHDLPDAAATEVSRVLATVGVTTTEVPVMSTVDDLSPLAGPPTLLVGHGRGGPLVLAAARRLPGVRAVAVIGARADEAVAPGVPLLVLHSPTDNTVSLDHARRLFELARHPKSFLALDGADHRLTNPADATFAATMIATWATRHLPQLPRSVEGHVRVAENGTGPFGQTVTAGRHVLPADEPVPVGRDTGLAPYDLLLAALGACTSMTLRMYADRKQLPLEHVSVALRHSRVHAKDCADCETRQGKLDRIERTITLTGDLTEEQRARLLEIADRCPVHRTLHSEIIIDTAGA</sequence>
<dbReference type="Proteomes" id="UP001519363">
    <property type="component" value="Unassembled WGS sequence"/>
</dbReference>
<dbReference type="Gene3D" id="3.40.50.1820">
    <property type="entry name" value="alpha/beta hydrolase"/>
    <property type="match status" value="1"/>
</dbReference>
<gene>
    <name evidence="1" type="ORF">JOF53_000080</name>
</gene>
<dbReference type="InterPro" id="IPR029058">
    <property type="entry name" value="AB_hydrolase_fold"/>
</dbReference>